<proteinExistence type="inferred from homology"/>
<keyword evidence="5 9" id="KW-0479">Metal-binding</keyword>
<dbReference type="SUPFAM" id="SSF101821">
    <property type="entry name" value="Aminopeptidase/glucanase lid domain"/>
    <property type="match status" value="1"/>
</dbReference>
<evidence type="ECO:0000256" key="4">
    <source>
        <dbReference type="ARBA" id="ARBA00022670"/>
    </source>
</evidence>
<evidence type="ECO:0000256" key="10">
    <source>
        <dbReference type="RuleBase" id="RU004387"/>
    </source>
</evidence>
<keyword evidence="12" id="KW-1185">Reference proteome</keyword>
<dbReference type="AlphaFoldDB" id="A0A1V4IU65"/>
<comment type="cofactor">
    <cofactor evidence="1 10">
        <name>Zn(2+)</name>
        <dbReference type="ChEBI" id="CHEBI:29105"/>
    </cofactor>
</comment>
<dbReference type="Pfam" id="PF02127">
    <property type="entry name" value="Peptidase_M18"/>
    <property type="match status" value="1"/>
</dbReference>
<dbReference type="FunFam" id="2.30.250.10:FF:000003">
    <property type="entry name" value="Probable M18 family aminopeptidase 2"/>
    <property type="match status" value="1"/>
</dbReference>
<dbReference type="Gene3D" id="2.30.250.10">
    <property type="entry name" value="Aminopeptidase i, Domain 2"/>
    <property type="match status" value="1"/>
</dbReference>
<dbReference type="CDD" id="cd05658">
    <property type="entry name" value="M18_DAP"/>
    <property type="match status" value="1"/>
</dbReference>
<dbReference type="PANTHER" id="PTHR28570:SF3">
    <property type="entry name" value="ASPARTYL AMINOPEPTIDASE"/>
    <property type="match status" value="1"/>
</dbReference>
<evidence type="ECO:0000256" key="7">
    <source>
        <dbReference type="ARBA" id="ARBA00022833"/>
    </source>
</evidence>
<dbReference type="GO" id="GO:0006508">
    <property type="term" value="P:proteolysis"/>
    <property type="evidence" value="ECO:0007669"/>
    <property type="project" value="UniProtKB-KW"/>
</dbReference>
<evidence type="ECO:0000256" key="8">
    <source>
        <dbReference type="ARBA" id="ARBA00023049"/>
    </source>
</evidence>
<dbReference type="GO" id="GO:0008270">
    <property type="term" value="F:zinc ion binding"/>
    <property type="evidence" value="ECO:0007669"/>
    <property type="project" value="InterPro"/>
</dbReference>
<dbReference type="Proteomes" id="UP000190080">
    <property type="component" value="Unassembled WGS sequence"/>
</dbReference>
<keyword evidence="6 9" id="KW-0378">Hydrolase</keyword>
<protein>
    <recommendedName>
        <fullName evidence="10">M18 family aminopeptidase</fullName>
        <ecNumber evidence="10">3.4.11.-</ecNumber>
    </recommendedName>
</protein>
<keyword evidence="4 9" id="KW-0645">Protease</keyword>
<dbReference type="InterPro" id="IPR023358">
    <property type="entry name" value="Peptidase_M18_dom2"/>
</dbReference>
<dbReference type="GO" id="GO:0008237">
    <property type="term" value="F:metallopeptidase activity"/>
    <property type="evidence" value="ECO:0007669"/>
    <property type="project" value="UniProtKB-KW"/>
</dbReference>
<dbReference type="InterPro" id="IPR001948">
    <property type="entry name" value="Peptidase_M18"/>
</dbReference>
<dbReference type="PRINTS" id="PR00932">
    <property type="entry name" value="AMINO1PTASE"/>
</dbReference>
<evidence type="ECO:0000313" key="11">
    <source>
        <dbReference type="EMBL" id="OPJ63562.1"/>
    </source>
</evidence>
<sequence>MEQEINYAEELLDFIYKSPSAFQVVDNVKKILNHNGFVQLNEDQKWHLSKQGKYYLTKNDSAILAFIVGTGEIEEDGFKIIGAHTDSPTFKIKPNPEIVTDGYIKLNTEVYGSAILGTWFDRPLSLAGRVTVKSDNIFPETKLINICRPILTIPSLAIHLNSEVNKGINLNRQKDILPVLGLIDERLEKDNILLKLIAGELGINMAEILDFELYLYPFDKGRIIGLNNELISSPRLDDLAMVHSGLNALIQSKPSKGINILLCTDNEEVGSSTKQGAASSFLRDTLERIAFVFGKDKEDTLRSFAKSFIISADLAQAVHPNYGEKYDPTNRININEGPAIKLSAAQAYTSDAISSAVYENICQKAKIPVQKFVNRSDERGGTTIGPISSIKLPINGIDVGTPLLAMHSACELGGVKDHSYITKSFIEFYNI</sequence>
<evidence type="ECO:0000256" key="9">
    <source>
        <dbReference type="RuleBase" id="RU004386"/>
    </source>
</evidence>
<dbReference type="GO" id="GO:0004177">
    <property type="term" value="F:aminopeptidase activity"/>
    <property type="evidence" value="ECO:0007669"/>
    <property type="project" value="UniProtKB-KW"/>
</dbReference>
<evidence type="ECO:0000256" key="3">
    <source>
        <dbReference type="ARBA" id="ARBA00022438"/>
    </source>
</evidence>
<dbReference type="Gene3D" id="3.40.630.10">
    <property type="entry name" value="Zn peptidases"/>
    <property type="match status" value="1"/>
</dbReference>
<dbReference type="EC" id="3.4.11.-" evidence="10"/>
<dbReference type="NCBIfam" id="NF002759">
    <property type="entry name" value="PRK02813.1"/>
    <property type="match status" value="1"/>
</dbReference>
<keyword evidence="8 9" id="KW-0482">Metalloprotease</keyword>
<evidence type="ECO:0000256" key="5">
    <source>
        <dbReference type="ARBA" id="ARBA00022723"/>
    </source>
</evidence>
<dbReference type="RefSeq" id="WP_079422496.1">
    <property type="nucleotide sequence ID" value="NZ_MZGV01000008.1"/>
</dbReference>
<evidence type="ECO:0000256" key="2">
    <source>
        <dbReference type="ARBA" id="ARBA00008290"/>
    </source>
</evidence>
<evidence type="ECO:0000256" key="6">
    <source>
        <dbReference type="ARBA" id="ARBA00022801"/>
    </source>
</evidence>
<evidence type="ECO:0000256" key="1">
    <source>
        <dbReference type="ARBA" id="ARBA00001947"/>
    </source>
</evidence>
<dbReference type="SUPFAM" id="SSF53187">
    <property type="entry name" value="Zn-dependent exopeptidases"/>
    <property type="match status" value="1"/>
</dbReference>
<name>A0A1V4IU65_9CLOT</name>
<dbReference type="EMBL" id="MZGV01000008">
    <property type="protein sequence ID" value="OPJ63562.1"/>
    <property type="molecule type" value="Genomic_DNA"/>
</dbReference>
<evidence type="ECO:0000313" key="12">
    <source>
        <dbReference type="Proteomes" id="UP000190080"/>
    </source>
</evidence>
<organism evidence="11 12">
    <name type="scientific">Clostridium oryzae</name>
    <dbReference type="NCBI Taxonomy" id="1450648"/>
    <lineage>
        <taxon>Bacteria</taxon>
        <taxon>Bacillati</taxon>
        <taxon>Bacillota</taxon>
        <taxon>Clostridia</taxon>
        <taxon>Eubacteriales</taxon>
        <taxon>Clostridiaceae</taxon>
        <taxon>Clostridium</taxon>
    </lineage>
</organism>
<dbReference type="OrthoDB" id="9764268at2"/>
<keyword evidence="7 9" id="KW-0862">Zinc</keyword>
<reference evidence="11 12" key="1">
    <citation type="submission" date="2017-03" db="EMBL/GenBank/DDBJ databases">
        <title>Genome sequence of Clostridium oryzae DSM 28571.</title>
        <authorList>
            <person name="Poehlein A."/>
            <person name="Daniel R."/>
        </authorList>
    </citation>
    <scope>NUCLEOTIDE SEQUENCE [LARGE SCALE GENOMIC DNA]</scope>
    <source>
        <strain evidence="11 12">DSM 28571</strain>
    </source>
</reference>
<comment type="caution">
    <text evidence="11">The sequence shown here is derived from an EMBL/GenBank/DDBJ whole genome shotgun (WGS) entry which is preliminary data.</text>
</comment>
<dbReference type="PANTHER" id="PTHR28570">
    <property type="entry name" value="ASPARTYL AMINOPEPTIDASE"/>
    <property type="match status" value="1"/>
</dbReference>
<dbReference type="GO" id="GO:0005737">
    <property type="term" value="C:cytoplasm"/>
    <property type="evidence" value="ECO:0007669"/>
    <property type="project" value="UniProtKB-ARBA"/>
</dbReference>
<accession>A0A1V4IU65</accession>
<comment type="similarity">
    <text evidence="2 9">Belongs to the peptidase M18 family.</text>
</comment>
<gene>
    <name evidence="11" type="primary">apeB</name>
    <name evidence="11" type="ORF">CLORY_10700</name>
</gene>
<keyword evidence="3 9" id="KW-0031">Aminopeptidase</keyword>